<name>A0ABQ6L2R2_ASPOZ</name>
<accession>A0ABQ6L2R2</accession>
<dbReference type="EMBL" id="BSYB01000029">
    <property type="protein sequence ID" value="GMG48733.1"/>
    <property type="molecule type" value="Genomic_DNA"/>
</dbReference>
<reference evidence="1" key="1">
    <citation type="submission" date="2023-04" db="EMBL/GenBank/DDBJ databases">
        <title>Aspergillus oryzae var. brunneus NBRC 4377.</title>
        <authorList>
            <person name="Ichikawa N."/>
            <person name="Sato H."/>
            <person name="Tonouchi N."/>
        </authorList>
    </citation>
    <scope>NUCLEOTIDE SEQUENCE</scope>
    <source>
        <strain evidence="1">NBRC 4377</strain>
    </source>
</reference>
<gene>
    <name evidence="1" type="ORF">Aory05_000739900</name>
</gene>
<protein>
    <submittedName>
        <fullName evidence="1">Unnamed protein product</fullName>
    </submittedName>
</protein>
<organism evidence="1 2">
    <name type="scientific">Aspergillus oryzae var. brunneus</name>
    <dbReference type="NCBI Taxonomy" id="332754"/>
    <lineage>
        <taxon>Eukaryota</taxon>
        <taxon>Fungi</taxon>
        <taxon>Dikarya</taxon>
        <taxon>Ascomycota</taxon>
        <taxon>Pezizomycotina</taxon>
        <taxon>Eurotiomycetes</taxon>
        <taxon>Eurotiomycetidae</taxon>
        <taxon>Eurotiales</taxon>
        <taxon>Aspergillaceae</taxon>
        <taxon>Aspergillus</taxon>
        <taxon>Aspergillus subgen. Circumdati</taxon>
    </lineage>
</organism>
<evidence type="ECO:0000313" key="1">
    <source>
        <dbReference type="EMBL" id="GMG48733.1"/>
    </source>
</evidence>
<comment type="caution">
    <text evidence="1">The sequence shown here is derived from an EMBL/GenBank/DDBJ whole genome shotgun (WGS) entry which is preliminary data.</text>
</comment>
<dbReference type="Proteomes" id="UP001165189">
    <property type="component" value="Unassembled WGS sequence"/>
</dbReference>
<evidence type="ECO:0000313" key="2">
    <source>
        <dbReference type="Proteomes" id="UP001165189"/>
    </source>
</evidence>
<keyword evidence="2" id="KW-1185">Reference proteome</keyword>
<proteinExistence type="predicted"/>
<sequence>MEADFVASVGSGGSPVGHYVGELSDRSHSAKVSLLTQHPHRLVSTALNTMYQTTSRHEQILCALEIVSSLTDDELREYKEDIKPAHQRLSHRSRSLDAMAFLNKALEGFPIVEAFLHDQGDLTPIILRADYGSGDTNPMSAFITGSTGNDPQKWLLRALARRSTVRSMLEQQANTMAFLRANRLPNTTTVANSIGDSTKPDKLEKSLGGSGIWLILMPVLSLFTHVPQAEITVISQLLLYDERFHSLRRAMLTWSRCFDRCQALFDLQIRM</sequence>